<evidence type="ECO:0000313" key="2">
    <source>
        <dbReference type="EMBL" id="KAG7085600.1"/>
    </source>
</evidence>
<feature type="region of interest" description="Disordered" evidence="1">
    <location>
        <begin position="171"/>
        <end position="200"/>
    </location>
</feature>
<feature type="compositionally biased region" description="Basic and acidic residues" evidence="1">
    <location>
        <begin position="171"/>
        <end position="185"/>
    </location>
</feature>
<proteinExistence type="predicted"/>
<organism evidence="2 3">
    <name type="scientific">Marasmius oreades</name>
    <name type="common">fairy-ring Marasmius</name>
    <dbReference type="NCBI Taxonomy" id="181124"/>
    <lineage>
        <taxon>Eukaryota</taxon>
        <taxon>Fungi</taxon>
        <taxon>Dikarya</taxon>
        <taxon>Basidiomycota</taxon>
        <taxon>Agaricomycotina</taxon>
        <taxon>Agaricomycetes</taxon>
        <taxon>Agaricomycetidae</taxon>
        <taxon>Agaricales</taxon>
        <taxon>Marasmiineae</taxon>
        <taxon>Marasmiaceae</taxon>
        <taxon>Marasmius</taxon>
    </lineage>
</organism>
<feature type="region of interest" description="Disordered" evidence="1">
    <location>
        <begin position="1"/>
        <end position="21"/>
    </location>
</feature>
<sequence>MSYPRKRKHSFSTPSTSQQPSYYPNLFIQAHEADIVRGPQARNAAASLEVRGSDGIGSGLIQLFGDEKGKSQFIGEDEDEDTREAGRSGSGIWVDRYDARLLLDREQFEKLQQFREHSQDISDRASSPGGWSELPSDTEDTFFFSREETEDYHREKRRRLLEQSREARLKARIEEDGKNDVKADQDGWGGSDEEPEEAQKEIMRRTAKHIVTSPNPAQLEMRILANHGGDKRFAFLRGRWRRAWQVIRGKAHIEHEHEQKQKSNLIGALGDYGDSSGEEDGDTEADPKTLQELKTGSVASVVVASATSEDQLGDPKADDEIAVREARRKRAKEWLAKRRAA</sequence>
<dbReference type="OrthoDB" id="2552978at2759"/>
<comment type="caution">
    <text evidence="2">The sequence shown here is derived from an EMBL/GenBank/DDBJ whole genome shotgun (WGS) entry which is preliminary data.</text>
</comment>
<gene>
    <name evidence="2" type="ORF">E1B28_003151</name>
</gene>
<dbReference type="KEGG" id="more:E1B28_003151"/>
<evidence type="ECO:0000313" key="3">
    <source>
        <dbReference type="Proteomes" id="UP001049176"/>
    </source>
</evidence>
<feature type="compositionally biased region" description="Basic residues" evidence="1">
    <location>
        <begin position="1"/>
        <end position="10"/>
    </location>
</feature>
<dbReference type="RefSeq" id="XP_043002071.1">
    <property type="nucleotide sequence ID" value="XM_043160115.1"/>
</dbReference>
<feature type="compositionally biased region" description="Low complexity" evidence="1">
    <location>
        <begin position="12"/>
        <end position="21"/>
    </location>
</feature>
<feature type="region of interest" description="Disordered" evidence="1">
    <location>
        <begin position="267"/>
        <end position="297"/>
    </location>
</feature>
<name>A0A9P7RLY5_9AGAR</name>
<protein>
    <submittedName>
        <fullName evidence="2">Uncharacterized protein</fullName>
    </submittedName>
</protein>
<keyword evidence="3" id="KW-1185">Reference proteome</keyword>
<feature type="compositionally biased region" description="Basic and acidic residues" evidence="1">
    <location>
        <begin position="114"/>
        <end position="123"/>
    </location>
</feature>
<evidence type="ECO:0000256" key="1">
    <source>
        <dbReference type="SAM" id="MobiDB-lite"/>
    </source>
</evidence>
<dbReference type="Proteomes" id="UP001049176">
    <property type="component" value="Chromosome 11"/>
</dbReference>
<feature type="region of interest" description="Disordered" evidence="1">
    <location>
        <begin position="114"/>
        <end position="138"/>
    </location>
</feature>
<accession>A0A9P7RLY5</accession>
<reference evidence="2" key="1">
    <citation type="journal article" date="2021" name="Genome Biol. Evol.">
        <title>The assembled and annotated genome of the fairy-ring fungus Marasmius oreades.</title>
        <authorList>
            <person name="Hiltunen M."/>
            <person name="Ament-Velasquez S.L."/>
            <person name="Johannesson H."/>
        </authorList>
    </citation>
    <scope>NUCLEOTIDE SEQUENCE</scope>
    <source>
        <strain evidence="2">03SP1</strain>
    </source>
</reference>
<dbReference type="AlphaFoldDB" id="A0A9P7RLY5"/>
<dbReference type="GeneID" id="66072227"/>
<dbReference type="EMBL" id="CM032191">
    <property type="protein sequence ID" value="KAG7085600.1"/>
    <property type="molecule type" value="Genomic_DNA"/>
</dbReference>